<feature type="region of interest" description="Disordered" evidence="5">
    <location>
        <begin position="153"/>
        <end position="425"/>
    </location>
</feature>
<dbReference type="Gene3D" id="3.90.1720.10">
    <property type="entry name" value="endopeptidase domain like (from Nostoc punctiforme)"/>
    <property type="match status" value="1"/>
</dbReference>
<dbReference type="Pfam" id="PF00877">
    <property type="entry name" value="NLPC_P60"/>
    <property type="match status" value="1"/>
</dbReference>
<evidence type="ECO:0000256" key="5">
    <source>
        <dbReference type="SAM" id="MobiDB-lite"/>
    </source>
</evidence>
<evidence type="ECO:0000256" key="3">
    <source>
        <dbReference type="ARBA" id="ARBA00022801"/>
    </source>
</evidence>
<keyword evidence="4" id="KW-0788">Thiol protease</keyword>
<protein>
    <recommendedName>
        <fullName evidence="6">NlpC/P60 domain-containing protein</fullName>
    </recommendedName>
</protein>
<evidence type="ECO:0000313" key="8">
    <source>
        <dbReference type="Proteomes" id="UP001500503"/>
    </source>
</evidence>
<feature type="compositionally biased region" description="Polar residues" evidence="5">
    <location>
        <begin position="208"/>
        <end position="238"/>
    </location>
</feature>
<keyword evidence="8" id="KW-1185">Reference proteome</keyword>
<feature type="domain" description="NlpC/P60" evidence="6">
    <location>
        <begin position="18"/>
        <end position="136"/>
    </location>
</feature>
<dbReference type="InterPro" id="IPR000064">
    <property type="entry name" value="NLP_P60_dom"/>
</dbReference>
<feature type="compositionally biased region" description="Low complexity" evidence="5">
    <location>
        <begin position="291"/>
        <end position="307"/>
    </location>
</feature>
<dbReference type="PANTHER" id="PTHR47053:SF1">
    <property type="entry name" value="MUREIN DD-ENDOPEPTIDASE MEPH-RELATED"/>
    <property type="match status" value="1"/>
</dbReference>
<gene>
    <name evidence="7" type="ORF">GCM10023191_009480</name>
</gene>
<feature type="compositionally biased region" description="Polar residues" evidence="5">
    <location>
        <begin position="245"/>
        <end position="265"/>
    </location>
</feature>
<evidence type="ECO:0000256" key="4">
    <source>
        <dbReference type="ARBA" id="ARBA00022807"/>
    </source>
</evidence>
<dbReference type="PROSITE" id="PS51935">
    <property type="entry name" value="NLPC_P60"/>
    <property type="match status" value="1"/>
</dbReference>
<feature type="compositionally biased region" description="Acidic residues" evidence="5">
    <location>
        <begin position="403"/>
        <end position="414"/>
    </location>
</feature>
<dbReference type="EMBL" id="BAABHF010000009">
    <property type="protein sequence ID" value="GAA4485204.1"/>
    <property type="molecule type" value="Genomic_DNA"/>
</dbReference>
<feature type="compositionally biased region" description="Basic residues" evidence="5">
    <location>
        <begin position="153"/>
        <end position="169"/>
    </location>
</feature>
<dbReference type="PANTHER" id="PTHR47053">
    <property type="entry name" value="MUREIN DD-ENDOPEPTIDASE MEPH-RELATED"/>
    <property type="match status" value="1"/>
</dbReference>
<evidence type="ECO:0000259" key="6">
    <source>
        <dbReference type="PROSITE" id="PS51935"/>
    </source>
</evidence>
<dbReference type="SUPFAM" id="SSF54001">
    <property type="entry name" value="Cysteine proteinases"/>
    <property type="match status" value="1"/>
</dbReference>
<feature type="compositionally biased region" description="Basic residues" evidence="5">
    <location>
        <begin position="370"/>
        <end position="380"/>
    </location>
</feature>
<dbReference type="InterPro" id="IPR051202">
    <property type="entry name" value="Peptidase_C40"/>
</dbReference>
<dbReference type="Proteomes" id="UP001500503">
    <property type="component" value="Unassembled WGS sequence"/>
</dbReference>
<evidence type="ECO:0000256" key="1">
    <source>
        <dbReference type="ARBA" id="ARBA00007074"/>
    </source>
</evidence>
<keyword evidence="2" id="KW-0645">Protease</keyword>
<feature type="compositionally biased region" description="Low complexity" evidence="5">
    <location>
        <begin position="266"/>
        <end position="279"/>
    </location>
</feature>
<keyword evidence="3" id="KW-0378">Hydrolase</keyword>
<feature type="compositionally biased region" description="Low complexity" evidence="5">
    <location>
        <begin position="176"/>
        <end position="202"/>
    </location>
</feature>
<dbReference type="InterPro" id="IPR038765">
    <property type="entry name" value="Papain-like_cys_pep_sf"/>
</dbReference>
<organism evidence="7 8">
    <name type="scientific">Actinoallomurus oryzae</name>
    <dbReference type="NCBI Taxonomy" id="502180"/>
    <lineage>
        <taxon>Bacteria</taxon>
        <taxon>Bacillati</taxon>
        <taxon>Actinomycetota</taxon>
        <taxon>Actinomycetes</taxon>
        <taxon>Streptosporangiales</taxon>
        <taxon>Thermomonosporaceae</taxon>
        <taxon>Actinoallomurus</taxon>
    </lineage>
</organism>
<reference evidence="8" key="1">
    <citation type="journal article" date="2019" name="Int. J. Syst. Evol. Microbiol.">
        <title>The Global Catalogue of Microorganisms (GCM) 10K type strain sequencing project: providing services to taxonomists for standard genome sequencing and annotation.</title>
        <authorList>
            <consortium name="The Broad Institute Genomics Platform"/>
            <consortium name="The Broad Institute Genome Sequencing Center for Infectious Disease"/>
            <person name="Wu L."/>
            <person name="Ma J."/>
        </authorList>
    </citation>
    <scope>NUCLEOTIDE SEQUENCE [LARGE SCALE GENOMIC DNA]</scope>
    <source>
        <strain evidence="8">JCM 17933</strain>
    </source>
</reference>
<feature type="compositionally biased region" description="Low complexity" evidence="5">
    <location>
        <begin position="324"/>
        <end position="335"/>
    </location>
</feature>
<evidence type="ECO:0000256" key="2">
    <source>
        <dbReference type="ARBA" id="ARBA00022670"/>
    </source>
</evidence>
<proteinExistence type="inferred from homology"/>
<evidence type="ECO:0000313" key="7">
    <source>
        <dbReference type="EMBL" id="GAA4485204.1"/>
    </source>
</evidence>
<accession>A0ABP8PF78</accession>
<name>A0ABP8PF78_9ACTN</name>
<comment type="similarity">
    <text evidence="1">Belongs to the peptidase C40 family.</text>
</comment>
<feature type="compositionally biased region" description="Basic and acidic residues" evidence="5">
    <location>
        <begin position="382"/>
        <end position="395"/>
    </location>
</feature>
<comment type="caution">
    <text evidence="7">The sequence shown here is derived from an EMBL/GenBank/DDBJ whole genome shotgun (WGS) entry which is preliminary data.</text>
</comment>
<sequence>MRVLRSYERYLARMKAQTVKARKAVRFAYRQVGKPYQWGGAGPRTYDCSGLVMAAWRKGGLRLPHRADLQHRMIRRKVSLKHLRPGDLVFFSGDHHVGIYVGRHHFLHAPHTGARVQRGTLSGWRLRTFAGAARPGAPAYHAWPHWVRTLAKHHETKKHSHGAPHRRHADAHTDDPTGTQAQTPGTQPETPGTQPETPGTQAVAPGTQPETPGSQPETPGSQPETPGSQAVTPGTQAQMPGAQVKTPSTPAQTPGTQVQTPGGQSAQAPAAEPVQQEVQGPEDDQAGPYEAAQPPASPSASAVAPPQGSWRARQPAAYAPSAGSSLLSIPLLRLSAPRGHHHDDPAPRPGTQPGAHTGTRGGPRTGAHTGGRRHRPRVSVRRQNDEQRFDRDFSDGGHYGNEYGDDDGGAGDDGIDLRSLLGDAL</sequence>